<proteinExistence type="predicted"/>
<dbReference type="KEGG" id="smo:SELMODRAFT_425409"/>
<evidence type="ECO:0000313" key="2">
    <source>
        <dbReference type="Proteomes" id="UP000001514"/>
    </source>
</evidence>
<dbReference type="Gramene" id="EFJ12401">
    <property type="protein sequence ID" value="EFJ12401"/>
    <property type="gene ID" value="SELMODRAFT_425409"/>
</dbReference>
<dbReference type="Proteomes" id="UP000001514">
    <property type="component" value="Unassembled WGS sequence"/>
</dbReference>
<name>D8ST07_SELML</name>
<dbReference type="EMBL" id="GL377639">
    <property type="protein sequence ID" value="EFJ12401.1"/>
    <property type="molecule type" value="Genomic_DNA"/>
</dbReference>
<evidence type="ECO:0000313" key="1">
    <source>
        <dbReference type="EMBL" id="EFJ12401.1"/>
    </source>
</evidence>
<dbReference type="InParanoid" id="D8ST07"/>
<accession>D8ST07</accession>
<organism evidence="2">
    <name type="scientific">Selaginella moellendorffii</name>
    <name type="common">Spikemoss</name>
    <dbReference type="NCBI Taxonomy" id="88036"/>
    <lineage>
        <taxon>Eukaryota</taxon>
        <taxon>Viridiplantae</taxon>
        <taxon>Streptophyta</taxon>
        <taxon>Embryophyta</taxon>
        <taxon>Tracheophyta</taxon>
        <taxon>Lycopodiopsida</taxon>
        <taxon>Selaginellales</taxon>
        <taxon>Selaginellaceae</taxon>
        <taxon>Selaginella</taxon>
    </lineage>
</organism>
<dbReference type="AlphaFoldDB" id="D8ST07"/>
<keyword evidence="2" id="KW-1185">Reference proteome</keyword>
<reference evidence="1 2" key="1">
    <citation type="journal article" date="2011" name="Science">
        <title>The Selaginella genome identifies genetic changes associated with the evolution of vascular plants.</title>
        <authorList>
            <person name="Banks J.A."/>
            <person name="Nishiyama T."/>
            <person name="Hasebe M."/>
            <person name="Bowman J.L."/>
            <person name="Gribskov M."/>
            <person name="dePamphilis C."/>
            <person name="Albert V.A."/>
            <person name="Aono N."/>
            <person name="Aoyama T."/>
            <person name="Ambrose B.A."/>
            <person name="Ashton N.W."/>
            <person name="Axtell M.J."/>
            <person name="Barker E."/>
            <person name="Barker M.S."/>
            <person name="Bennetzen J.L."/>
            <person name="Bonawitz N.D."/>
            <person name="Chapple C."/>
            <person name="Cheng C."/>
            <person name="Correa L.G."/>
            <person name="Dacre M."/>
            <person name="DeBarry J."/>
            <person name="Dreyer I."/>
            <person name="Elias M."/>
            <person name="Engstrom E.M."/>
            <person name="Estelle M."/>
            <person name="Feng L."/>
            <person name="Finet C."/>
            <person name="Floyd S.K."/>
            <person name="Frommer W.B."/>
            <person name="Fujita T."/>
            <person name="Gramzow L."/>
            <person name="Gutensohn M."/>
            <person name="Harholt J."/>
            <person name="Hattori M."/>
            <person name="Heyl A."/>
            <person name="Hirai T."/>
            <person name="Hiwatashi Y."/>
            <person name="Ishikawa M."/>
            <person name="Iwata M."/>
            <person name="Karol K.G."/>
            <person name="Koehler B."/>
            <person name="Kolukisaoglu U."/>
            <person name="Kubo M."/>
            <person name="Kurata T."/>
            <person name="Lalonde S."/>
            <person name="Li K."/>
            <person name="Li Y."/>
            <person name="Litt A."/>
            <person name="Lyons E."/>
            <person name="Manning G."/>
            <person name="Maruyama T."/>
            <person name="Michael T.P."/>
            <person name="Mikami K."/>
            <person name="Miyazaki S."/>
            <person name="Morinaga S."/>
            <person name="Murata T."/>
            <person name="Mueller-Roeber B."/>
            <person name="Nelson D.R."/>
            <person name="Obara M."/>
            <person name="Oguri Y."/>
            <person name="Olmstead R.G."/>
            <person name="Onodera N."/>
            <person name="Petersen B.L."/>
            <person name="Pils B."/>
            <person name="Prigge M."/>
            <person name="Rensing S.A."/>
            <person name="Riano-Pachon D.M."/>
            <person name="Roberts A.W."/>
            <person name="Sato Y."/>
            <person name="Scheller H.V."/>
            <person name="Schulz B."/>
            <person name="Schulz C."/>
            <person name="Shakirov E.V."/>
            <person name="Shibagaki N."/>
            <person name="Shinohara N."/>
            <person name="Shippen D.E."/>
            <person name="Soerensen I."/>
            <person name="Sotooka R."/>
            <person name="Sugimoto N."/>
            <person name="Sugita M."/>
            <person name="Sumikawa N."/>
            <person name="Tanurdzic M."/>
            <person name="Theissen G."/>
            <person name="Ulvskov P."/>
            <person name="Wakazuki S."/>
            <person name="Weng J.K."/>
            <person name="Willats W.W."/>
            <person name="Wipf D."/>
            <person name="Wolf P.G."/>
            <person name="Yang L."/>
            <person name="Zimmer A.D."/>
            <person name="Zhu Q."/>
            <person name="Mitros T."/>
            <person name="Hellsten U."/>
            <person name="Loque D."/>
            <person name="Otillar R."/>
            <person name="Salamov A."/>
            <person name="Schmutz J."/>
            <person name="Shapiro H."/>
            <person name="Lindquist E."/>
            <person name="Lucas S."/>
            <person name="Rokhsar D."/>
            <person name="Grigoriev I.V."/>
        </authorList>
    </citation>
    <scope>NUCLEOTIDE SEQUENCE [LARGE SCALE GENOMIC DNA]</scope>
</reference>
<sequence>MYGNGLFDSLLLSLAPPLGVCPPAKTLAANSPFNIRLGGLFLTSFTRRVISRFFLVSCLSTNLSSIPLEQQSHRSLSPNGLPGEFSYQGYGMTEAWILWNDCEKCHCESDRS</sequence>
<protein>
    <submittedName>
        <fullName evidence="1">Uncharacterized protein</fullName>
    </submittedName>
</protein>
<gene>
    <name evidence="1" type="ORF">SELMODRAFT_425409</name>
</gene>
<dbReference type="HOGENOM" id="CLU_2150247_0_0_1"/>